<reference evidence="2" key="1">
    <citation type="submission" date="2017-03" db="EMBL/GenBank/DDBJ databases">
        <authorList>
            <person name="Herbold C."/>
        </authorList>
    </citation>
    <scope>NUCLEOTIDE SEQUENCE [LARGE SCALE GENOMIC DNA]</scope>
</reference>
<evidence type="ECO:0000313" key="1">
    <source>
        <dbReference type="EMBL" id="SMH70943.1"/>
    </source>
</evidence>
<keyword evidence="2" id="KW-1185">Reference proteome</keyword>
<evidence type="ECO:0000313" key="2">
    <source>
        <dbReference type="Proteomes" id="UP000230607"/>
    </source>
</evidence>
<accession>A0A2H1FDV7</accession>
<dbReference type="AlphaFoldDB" id="A0A2H1FDV7"/>
<organism evidence="1 2">
    <name type="scientific">Candidatus Nitrosotalea okcheonensis</name>
    <dbReference type="NCBI Taxonomy" id="1903276"/>
    <lineage>
        <taxon>Archaea</taxon>
        <taxon>Nitrososphaerota</taxon>
        <taxon>Nitrososphaeria</taxon>
        <taxon>Nitrosotaleales</taxon>
        <taxon>Nitrosotaleaceae</taxon>
        <taxon>Nitrosotalea</taxon>
    </lineage>
</organism>
<name>A0A2H1FDV7_9ARCH</name>
<gene>
    <name evidence="1" type="ORF">NCS_10750</name>
</gene>
<protein>
    <submittedName>
        <fullName evidence="1">Uncharacterized protein</fullName>
    </submittedName>
</protein>
<sequence>MAIIAKFILFSLEMSQWDDEFVRMVDNFVVETKDPRILQEISDLDRESRLLGISFYDMYCVVLQDVKGHQTLVAEFKTYMSLKKARPVF</sequence>
<dbReference type="Proteomes" id="UP000230607">
    <property type="component" value="Chromosome 1"/>
</dbReference>
<dbReference type="EMBL" id="LT841358">
    <property type="protein sequence ID" value="SMH70943.1"/>
    <property type="molecule type" value="Genomic_DNA"/>
</dbReference>
<dbReference type="OrthoDB" id="6461at2157"/>
<proteinExistence type="predicted"/>